<proteinExistence type="inferred from homology"/>
<dbReference type="InterPro" id="IPR029479">
    <property type="entry name" value="Nitroreductase"/>
</dbReference>
<protein>
    <recommendedName>
        <fullName evidence="7">Putative NAD(P)H nitroreductase</fullName>
        <ecNumber evidence="7">1.-.-.-</ecNumber>
    </recommendedName>
</protein>
<dbReference type="PIRSF" id="PIRSF000232">
    <property type="entry name" value="YdjA"/>
    <property type="match status" value="1"/>
</dbReference>
<keyword evidence="12" id="KW-1185">Reference proteome</keyword>
<feature type="binding site" evidence="8">
    <location>
        <position position="35"/>
    </location>
    <ligand>
        <name>FMN</name>
        <dbReference type="ChEBI" id="CHEBI:58210"/>
        <note>ligand shared between dimeric partners</note>
    </ligand>
</feature>
<evidence type="ECO:0000256" key="9">
    <source>
        <dbReference type="SAM" id="MobiDB-lite"/>
    </source>
</evidence>
<dbReference type="CDD" id="cd02135">
    <property type="entry name" value="YdjA-like"/>
    <property type="match status" value="1"/>
</dbReference>
<dbReference type="PANTHER" id="PTHR43821">
    <property type="entry name" value="NAD(P)H NITROREDUCTASE YDJA-RELATED"/>
    <property type="match status" value="1"/>
</dbReference>
<evidence type="ECO:0000256" key="1">
    <source>
        <dbReference type="ARBA" id="ARBA00007118"/>
    </source>
</evidence>
<dbReference type="PANTHER" id="PTHR43821:SF1">
    <property type="entry name" value="NAD(P)H NITROREDUCTASE YDJA-RELATED"/>
    <property type="match status" value="1"/>
</dbReference>
<sequence length="186" mass="20565">MEAMTLLLDRQSHGRLEEPAPSTEQMDVIYRAALRAPDHGELRPWRFIEYSGEGRSTLGTMFAGAEREDNPEVSDKTLEKARSKPLRAPVVIAVIAAVRVNHKVPRIEQVISAGCAAHAMLYAAHAQGLGAMWRTGDLARHQHVRQAMGLEQDDELVGFLYLGHCATGDRTLKSLDPGDFVERIKA</sequence>
<comment type="similarity">
    <text evidence="1 7">Belongs to the nitroreductase family.</text>
</comment>
<dbReference type="EC" id="1.-.-.-" evidence="7"/>
<evidence type="ECO:0000256" key="4">
    <source>
        <dbReference type="ARBA" id="ARBA00022857"/>
    </source>
</evidence>
<dbReference type="GO" id="GO:0016491">
    <property type="term" value="F:oxidoreductase activity"/>
    <property type="evidence" value="ECO:0007669"/>
    <property type="project" value="UniProtKB-UniRule"/>
</dbReference>
<dbReference type="NCBIfam" id="NF008088">
    <property type="entry name" value="PRK10828.1"/>
    <property type="match status" value="1"/>
</dbReference>
<evidence type="ECO:0000256" key="6">
    <source>
        <dbReference type="ARBA" id="ARBA00023027"/>
    </source>
</evidence>
<dbReference type="Proteomes" id="UP000199046">
    <property type="component" value="Unassembled WGS sequence"/>
</dbReference>
<feature type="domain" description="Nitroreductase" evidence="10">
    <location>
        <begin position="16"/>
        <end position="164"/>
    </location>
</feature>
<feature type="binding site" evidence="8">
    <location>
        <position position="39"/>
    </location>
    <ligand>
        <name>FMN</name>
        <dbReference type="ChEBI" id="CHEBI:58210"/>
        <note>ligand shared between dimeric partners</note>
    </ligand>
</feature>
<evidence type="ECO:0000256" key="5">
    <source>
        <dbReference type="ARBA" id="ARBA00023002"/>
    </source>
</evidence>
<dbReference type="OrthoDB" id="9804207at2"/>
<dbReference type="RefSeq" id="WP_090131836.1">
    <property type="nucleotide sequence ID" value="NZ_FOLY01000002.1"/>
</dbReference>
<evidence type="ECO:0000256" key="3">
    <source>
        <dbReference type="ARBA" id="ARBA00022643"/>
    </source>
</evidence>
<feature type="binding site" description="in other chain" evidence="8">
    <location>
        <begin position="133"/>
        <end position="135"/>
    </location>
    <ligand>
        <name>FMN</name>
        <dbReference type="ChEBI" id="CHEBI:58210"/>
        <note>ligand shared between dimeric partners</note>
    </ligand>
</feature>
<keyword evidence="6 7" id="KW-0520">NAD</keyword>
<evidence type="ECO:0000256" key="8">
    <source>
        <dbReference type="PIRSR" id="PIRSR000232-1"/>
    </source>
</evidence>
<evidence type="ECO:0000313" key="11">
    <source>
        <dbReference type="EMBL" id="SFC36111.1"/>
    </source>
</evidence>
<keyword evidence="5 7" id="KW-0560">Oxidoreductase</keyword>
<comment type="cofactor">
    <cofactor evidence="8">
        <name>FMN</name>
        <dbReference type="ChEBI" id="CHEBI:58210"/>
    </cofactor>
    <text evidence="8">Binds 1 FMN per subunit.</text>
</comment>
<dbReference type="Pfam" id="PF00881">
    <property type="entry name" value="Nitroreductase"/>
    <property type="match status" value="1"/>
</dbReference>
<reference evidence="12" key="1">
    <citation type="submission" date="2016-10" db="EMBL/GenBank/DDBJ databases">
        <authorList>
            <person name="Varghese N."/>
            <person name="Submissions S."/>
        </authorList>
    </citation>
    <scope>NUCLEOTIDE SEQUENCE [LARGE SCALE GENOMIC DNA]</scope>
    <source>
        <strain evidence="12">DSM 23439</strain>
    </source>
</reference>
<dbReference type="SUPFAM" id="SSF55469">
    <property type="entry name" value="FMN-dependent nitroreductase-like"/>
    <property type="match status" value="1"/>
</dbReference>
<feature type="region of interest" description="Disordered" evidence="9">
    <location>
        <begin position="1"/>
        <end position="22"/>
    </location>
</feature>
<name>A0A1I1IJI2_9GAMM</name>
<dbReference type="STRING" id="402385.SAMN05421848_1265"/>
<gene>
    <name evidence="11" type="ORF">SAMN05421848_1265</name>
</gene>
<evidence type="ECO:0000256" key="2">
    <source>
        <dbReference type="ARBA" id="ARBA00022630"/>
    </source>
</evidence>
<dbReference type="Gene3D" id="3.40.109.10">
    <property type="entry name" value="NADH Oxidase"/>
    <property type="match status" value="1"/>
</dbReference>
<dbReference type="InterPro" id="IPR052530">
    <property type="entry name" value="NAD(P)H_nitroreductase"/>
</dbReference>
<dbReference type="InterPro" id="IPR026021">
    <property type="entry name" value="YdjA-like"/>
</dbReference>
<accession>A0A1I1IJI2</accession>
<evidence type="ECO:0000256" key="7">
    <source>
        <dbReference type="PIRNR" id="PIRNR000232"/>
    </source>
</evidence>
<keyword evidence="2 7" id="KW-0285">Flavoprotein</keyword>
<feature type="binding site" description="in other chain" evidence="8">
    <location>
        <begin position="10"/>
        <end position="12"/>
    </location>
    <ligand>
        <name>FMN</name>
        <dbReference type="ChEBI" id="CHEBI:58210"/>
        <note>ligand shared between dimeric partners</note>
    </ligand>
</feature>
<dbReference type="AlphaFoldDB" id="A0A1I1IJI2"/>
<dbReference type="InterPro" id="IPR000415">
    <property type="entry name" value="Nitroreductase-like"/>
</dbReference>
<organism evidence="11 12">
    <name type="scientific">Kushneria avicenniae</name>
    <dbReference type="NCBI Taxonomy" id="402385"/>
    <lineage>
        <taxon>Bacteria</taxon>
        <taxon>Pseudomonadati</taxon>
        <taxon>Pseudomonadota</taxon>
        <taxon>Gammaproteobacteria</taxon>
        <taxon>Oceanospirillales</taxon>
        <taxon>Halomonadaceae</taxon>
        <taxon>Kushneria</taxon>
    </lineage>
</organism>
<dbReference type="EMBL" id="FOLY01000002">
    <property type="protein sequence ID" value="SFC36111.1"/>
    <property type="molecule type" value="Genomic_DNA"/>
</dbReference>
<evidence type="ECO:0000313" key="12">
    <source>
        <dbReference type="Proteomes" id="UP000199046"/>
    </source>
</evidence>
<keyword evidence="4 7" id="KW-0521">NADP</keyword>
<keyword evidence="3 7" id="KW-0288">FMN</keyword>
<evidence type="ECO:0000259" key="10">
    <source>
        <dbReference type="Pfam" id="PF00881"/>
    </source>
</evidence>